<reference evidence="9 10" key="1">
    <citation type="submission" date="2024-04" db="EMBL/GenBank/DDBJ databases">
        <authorList>
            <person name="Fracassetti M."/>
        </authorList>
    </citation>
    <scope>NUCLEOTIDE SEQUENCE [LARGE SCALE GENOMIC DNA]</scope>
</reference>
<evidence type="ECO:0000256" key="5">
    <source>
        <dbReference type="ARBA" id="ARBA00069612"/>
    </source>
</evidence>
<keyword evidence="2" id="KW-1017">Isopeptide bond</keyword>
<accession>A0AAV2DPZ1</accession>
<evidence type="ECO:0000313" key="9">
    <source>
        <dbReference type="EMBL" id="CAL1375608.1"/>
    </source>
</evidence>
<dbReference type="InterPro" id="IPR016158">
    <property type="entry name" value="Cullin_homology"/>
</dbReference>
<dbReference type="Pfam" id="PF26557">
    <property type="entry name" value="Cullin_AB"/>
    <property type="match status" value="1"/>
</dbReference>
<dbReference type="FunFam" id="1.20.1310.10:FF:000020">
    <property type="entry name" value="Cullin-1, putative"/>
    <property type="match status" value="1"/>
</dbReference>
<dbReference type="GO" id="GO:0009867">
    <property type="term" value="P:jasmonic acid mediated signaling pathway"/>
    <property type="evidence" value="ECO:0007669"/>
    <property type="project" value="UniProtKB-ARBA"/>
</dbReference>
<evidence type="ECO:0000256" key="3">
    <source>
        <dbReference type="ARBA" id="ARBA00022786"/>
    </source>
</evidence>
<comment type="similarity">
    <text evidence="1 6 7">Belongs to the cullin family.</text>
</comment>
<dbReference type="Gene3D" id="1.20.1310.10">
    <property type="entry name" value="Cullin Repeats"/>
    <property type="match status" value="4"/>
</dbReference>
<dbReference type="Gene3D" id="3.30.230.130">
    <property type="entry name" value="Cullin, Chain C, Domain 2"/>
    <property type="match status" value="1"/>
</dbReference>
<dbReference type="PROSITE" id="PS50069">
    <property type="entry name" value="CULLIN_2"/>
    <property type="match status" value="1"/>
</dbReference>
<dbReference type="InterPro" id="IPR045093">
    <property type="entry name" value="Cullin"/>
</dbReference>
<dbReference type="FunFam" id="3.30.230.130:FF:000005">
    <property type="entry name" value="Cullin-1 like"/>
    <property type="match status" value="1"/>
</dbReference>
<dbReference type="Proteomes" id="UP001497516">
    <property type="component" value="Chromosome 3"/>
</dbReference>
<organism evidence="9 10">
    <name type="scientific">Linum trigynum</name>
    <dbReference type="NCBI Taxonomy" id="586398"/>
    <lineage>
        <taxon>Eukaryota</taxon>
        <taxon>Viridiplantae</taxon>
        <taxon>Streptophyta</taxon>
        <taxon>Embryophyta</taxon>
        <taxon>Tracheophyta</taxon>
        <taxon>Spermatophyta</taxon>
        <taxon>Magnoliopsida</taxon>
        <taxon>eudicotyledons</taxon>
        <taxon>Gunneridae</taxon>
        <taxon>Pentapetalae</taxon>
        <taxon>rosids</taxon>
        <taxon>fabids</taxon>
        <taxon>Malpighiales</taxon>
        <taxon>Linaceae</taxon>
        <taxon>Linum</taxon>
    </lineage>
</organism>
<dbReference type="GO" id="GO:0006511">
    <property type="term" value="P:ubiquitin-dependent protein catabolic process"/>
    <property type="evidence" value="ECO:0007669"/>
    <property type="project" value="InterPro"/>
</dbReference>
<dbReference type="InterPro" id="IPR019559">
    <property type="entry name" value="Cullin_neddylation_domain"/>
</dbReference>
<dbReference type="Gene3D" id="1.10.10.10">
    <property type="entry name" value="Winged helix-like DNA-binding domain superfamily/Winged helix DNA-binding domain"/>
    <property type="match status" value="1"/>
</dbReference>
<evidence type="ECO:0000259" key="8">
    <source>
        <dbReference type="PROSITE" id="PS50069"/>
    </source>
</evidence>
<dbReference type="SMART" id="SM00182">
    <property type="entry name" value="CULLIN"/>
    <property type="match status" value="1"/>
</dbReference>
<evidence type="ECO:0000256" key="7">
    <source>
        <dbReference type="RuleBase" id="RU003829"/>
    </source>
</evidence>
<keyword evidence="3" id="KW-0833">Ubl conjugation pathway</keyword>
<dbReference type="EMBL" id="OZ034816">
    <property type="protein sequence ID" value="CAL1375608.1"/>
    <property type="molecule type" value="Genomic_DNA"/>
</dbReference>
<dbReference type="InterPro" id="IPR001373">
    <property type="entry name" value="Cullin_N"/>
</dbReference>
<dbReference type="InterPro" id="IPR036388">
    <property type="entry name" value="WH-like_DNA-bd_sf"/>
</dbReference>
<dbReference type="Pfam" id="PF10557">
    <property type="entry name" value="Cullin_Nedd8"/>
    <property type="match status" value="1"/>
</dbReference>
<dbReference type="SUPFAM" id="SSF75632">
    <property type="entry name" value="Cullin homology domain"/>
    <property type="match status" value="1"/>
</dbReference>
<dbReference type="PANTHER" id="PTHR11932">
    <property type="entry name" value="CULLIN"/>
    <property type="match status" value="1"/>
</dbReference>
<dbReference type="FunFam" id="1.20.1310.10:FF:000013">
    <property type="entry name" value="Cullin-1 like"/>
    <property type="match status" value="1"/>
</dbReference>
<dbReference type="InterPro" id="IPR036390">
    <property type="entry name" value="WH_DNA-bd_sf"/>
</dbReference>
<dbReference type="SUPFAM" id="SSF46785">
    <property type="entry name" value="Winged helix' DNA-binding domain"/>
    <property type="match status" value="1"/>
</dbReference>
<proteinExistence type="inferred from homology"/>
<dbReference type="SUPFAM" id="SSF74788">
    <property type="entry name" value="Cullin repeat-like"/>
    <property type="match status" value="1"/>
</dbReference>
<sequence length="739" mass="85755">MERKVIELDQGWDYMQKGITKLKRILEGSVEQFNSEEYMMLYTTIYNMCTQKPPHDYSQQLYDKYKDSFEEYISSTVLPAIREKHDEFMLRELVKRWANHKLMVRWLSRFFHYLDRYFIARRSLPALNEVGLTCFRSLVYTEISGKARNAVIVLIDKEREGEQIDKALLKNVLDIFVEIGMGQMDCYEVDFEAPMLEDTGVYYSHKASNWIVDDSCPAYMLKSEECLKKERDRVAHYLHSSSETKLVEKVQHELLVNFSTQLLDKENSGCRALLRDDKVDDLSRMYRLYHKIPKGLDPVATIFKQHITAEGMLLVQQAEDTASNQVVQATSGGVQEQVLIRKVIELHDKYLAYVSDCFQNHTLFHKAMKEAFEIFCNKTVGGSPSAELLATFCDNILKKGGSEKLSDEAIEDILEKVVKLLAYISDKDLFAEFYRKKLARRLLFERSANEEHEKSILTKLKQQCGGQFTSKMEGMVTDLTLAKDNQNEFENYLSNNPNAHPGIDLSVNVLTTGFWPSYKSSDLNLPSEMVRGVQVFKEFYDTKSKHRKLTWIYSLGSCQLIGNFEAKKIEMVVSTYQAAILLLFNTSDRLSYSEIMTQSNLGHDDLVRLLHSLSCAKYKILIKEPSSKTVSPNDIFEFNPKFTDRMRRIKIPLPVVDERKKVVEDVDKDRRYAIDAAIVRIMKSRKVLGHQQLVSECVEQLSRMFKPDIKAIKKRMEDLIARDYLERDKENANLFRYLA</sequence>
<dbReference type="GO" id="GO:0031625">
    <property type="term" value="F:ubiquitin protein ligase binding"/>
    <property type="evidence" value="ECO:0007669"/>
    <property type="project" value="InterPro"/>
</dbReference>
<dbReference type="FunFam" id="1.20.1310.10:FF:000021">
    <property type="entry name" value="Cullin-1, putative"/>
    <property type="match status" value="1"/>
</dbReference>
<keyword evidence="4" id="KW-0832">Ubl conjugation</keyword>
<evidence type="ECO:0000256" key="6">
    <source>
        <dbReference type="PROSITE-ProRule" id="PRU00330"/>
    </source>
</evidence>
<evidence type="ECO:0000256" key="4">
    <source>
        <dbReference type="ARBA" id="ARBA00022843"/>
    </source>
</evidence>
<gene>
    <name evidence="9" type="ORF">LTRI10_LOCUS17396</name>
</gene>
<name>A0AAV2DPZ1_9ROSI</name>
<dbReference type="FunFam" id="1.20.1310.10:FF:000025">
    <property type="entry name" value="Cullin-1, putative"/>
    <property type="match status" value="1"/>
</dbReference>
<dbReference type="AlphaFoldDB" id="A0AAV2DPZ1"/>
<dbReference type="SMART" id="SM00884">
    <property type="entry name" value="Cullin_Nedd8"/>
    <property type="match status" value="1"/>
</dbReference>
<dbReference type="InterPro" id="IPR036317">
    <property type="entry name" value="Cullin_homology_sf"/>
</dbReference>
<dbReference type="InterPro" id="IPR016159">
    <property type="entry name" value="Cullin_repeat-like_dom_sf"/>
</dbReference>
<keyword evidence="10" id="KW-1185">Reference proteome</keyword>
<evidence type="ECO:0000313" key="10">
    <source>
        <dbReference type="Proteomes" id="UP001497516"/>
    </source>
</evidence>
<feature type="domain" description="Cullin family profile" evidence="8">
    <location>
        <begin position="384"/>
        <end position="614"/>
    </location>
</feature>
<protein>
    <recommendedName>
        <fullName evidence="5">Cullin-1</fullName>
    </recommendedName>
</protein>
<evidence type="ECO:0000256" key="2">
    <source>
        <dbReference type="ARBA" id="ARBA00022499"/>
    </source>
</evidence>
<dbReference type="FunFam" id="1.10.10.10:FF:000503">
    <property type="entry name" value="Cullin-1"/>
    <property type="match status" value="1"/>
</dbReference>
<dbReference type="Pfam" id="PF00888">
    <property type="entry name" value="Cullin"/>
    <property type="match status" value="1"/>
</dbReference>
<evidence type="ECO:0000256" key="1">
    <source>
        <dbReference type="ARBA" id="ARBA00006019"/>
    </source>
</evidence>
<dbReference type="InterPro" id="IPR059120">
    <property type="entry name" value="Cullin-like_AB"/>
</dbReference>